<organism evidence="1 2">
    <name type="scientific">Dorcoceras hygrometricum</name>
    <dbReference type="NCBI Taxonomy" id="472368"/>
    <lineage>
        <taxon>Eukaryota</taxon>
        <taxon>Viridiplantae</taxon>
        <taxon>Streptophyta</taxon>
        <taxon>Embryophyta</taxon>
        <taxon>Tracheophyta</taxon>
        <taxon>Spermatophyta</taxon>
        <taxon>Magnoliopsida</taxon>
        <taxon>eudicotyledons</taxon>
        <taxon>Gunneridae</taxon>
        <taxon>Pentapetalae</taxon>
        <taxon>asterids</taxon>
        <taxon>lamiids</taxon>
        <taxon>Lamiales</taxon>
        <taxon>Gesneriaceae</taxon>
        <taxon>Didymocarpoideae</taxon>
        <taxon>Trichosporeae</taxon>
        <taxon>Loxocarpinae</taxon>
        <taxon>Dorcoceras</taxon>
    </lineage>
</organism>
<keyword evidence="2" id="KW-1185">Reference proteome</keyword>
<sequence length="71" mass="8146">MIFRYRSGEVLKFESLVLVVVGEESQARVFLSLLNARHSLMQASCSGSELGSGWQLRISRIFSDFPRRKIR</sequence>
<gene>
    <name evidence="1" type="ORF">F511_41302</name>
</gene>
<dbReference type="Proteomes" id="UP000250235">
    <property type="component" value="Unassembled WGS sequence"/>
</dbReference>
<name>A0A2Z7BL33_9LAMI</name>
<accession>A0A2Z7BL33</accession>
<reference evidence="1 2" key="1">
    <citation type="journal article" date="2015" name="Proc. Natl. Acad. Sci. U.S.A.">
        <title>The resurrection genome of Boea hygrometrica: A blueprint for survival of dehydration.</title>
        <authorList>
            <person name="Xiao L."/>
            <person name="Yang G."/>
            <person name="Zhang L."/>
            <person name="Yang X."/>
            <person name="Zhao S."/>
            <person name="Ji Z."/>
            <person name="Zhou Q."/>
            <person name="Hu M."/>
            <person name="Wang Y."/>
            <person name="Chen M."/>
            <person name="Xu Y."/>
            <person name="Jin H."/>
            <person name="Xiao X."/>
            <person name="Hu G."/>
            <person name="Bao F."/>
            <person name="Hu Y."/>
            <person name="Wan P."/>
            <person name="Li L."/>
            <person name="Deng X."/>
            <person name="Kuang T."/>
            <person name="Xiang C."/>
            <person name="Zhu J.K."/>
            <person name="Oliver M.J."/>
            <person name="He Y."/>
        </authorList>
    </citation>
    <scope>NUCLEOTIDE SEQUENCE [LARGE SCALE GENOMIC DNA]</scope>
    <source>
        <strain evidence="2">cv. XS01</strain>
    </source>
</reference>
<proteinExistence type="predicted"/>
<evidence type="ECO:0000313" key="1">
    <source>
        <dbReference type="EMBL" id="KZV35301.1"/>
    </source>
</evidence>
<evidence type="ECO:0000313" key="2">
    <source>
        <dbReference type="Proteomes" id="UP000250235"/>
    </source>
</evidence>
<dbReference type="EMBL" id="KV004676">
    <property type="protein sequence ID" value="KZV35301.1"/>
    <property type="molecule type" value="Genomic_DNA"/>
</dbReference>
<protein>
    <submittedName>
        <fullName evidence="1">Uncharacterized protein</fullName>
    </submittedName>
</protein>
<dbReference type="AlphaFoldDB" id="A0A2Z7BL33"/>